<dbReference type="Pfam" id="PF05699">
    <property type="entry name" value="Dimer_Tnp_hAT"/>
    <property type="match status" value="1"/>
</dbReference>
<dbReference type="InterPro" id="IPR008906">
    <property type="entry name" value="HATC_C_dom"/>
</dbReference>
<sequence>MAENMKMKYDKYWGRVDRTNLMLFVAVVLDPRYQLKYVKFWFKQLYDREQADDMVAKVRDALDRLYGHYATKASSGLIYKLHLGEEDSVQGKSELDHYLLNGCEDLKGDKFDILNWWKVNSTKYQILSHIARDVLPIPVSTVASEFAFMNENRVLDDFESLLSPKIVEALICAQNWLRCSPINLHEALEEIEGYQIEPEMASECLLSMDSMEPMAFDV</sequence>
<dbReference type="InterPro" id="IPR025525">
    <property type="entry name" value="hAT-like_transposase_RNase-H"/>
</dbReference>
<dbReference type="SUPFAM" id="SSF53098">
    <property type="entry name" value="Ribonuclease H-like"/>
    <property type="match status" value="1"/>
</dbReference>
<gene>
    <name evidence="3" type="ORF">FSB_LOCUS25570</name>
</gene>
<dbReference type="PANTHER" id="PTHR23272">
    <property type="entry name" value="BED FINGER-RELATED"/>
    <property type="match status" value="1"/>
</dbReference>
<dbReference type="PANTHER" id="PTHR23272:SF193">
    <property type="entry name" value="OS07G0624100 PROTEIN"/>
    <property type="match status" value="1"/>
</dbReference>
<protein>
    <recommendedName>
        <fullName evidence="4">HAT C-terminal dimerisation domain-containing protein</fullName>
    </recommendedName>
</protein>
<evidence type="ECO:0000259" key="1">
    <source>
        <dbReference type="Pfam" id="PF05699"/>
    </source>
</evidence>
<feature type="domain" description="HAT C-terminal dimerisation" evidence="1">
    <location>
        <begin position="94"/>
        <end position="177"/>
    </location>
</feature>
<dbReference type="GO" id="GO:0046983">
    <property type="term" value="F:protein dimerization activity"/>
    <property type="evidence" value="ECO:0007669"/>
    <property type="project" value="InterPro"/>
</dbReference>
<dbReference type="EMBL" id="OIVN01001790">
    <property type="protein sequence ID" value="SPC97688.1"/>
    <property type="molecule type" value="Genomic_DNA"/>
</dbReference>
<feature type="domain" description="hAT-like transposase RNase-H fold" evidence="2">
    <location>
        <begin position="1"/>
        <end position="69"/>
    </location>
</feature>
<dbReference type="AlphaFoldDB" id="A0A2N9GE50"/>
<proteinExistence type="predicted"/>
<name>A0A2N9GE50_FAGSY</name>
<evidence type="ECO:0000313" key="3">
    <source>
        <dbReference type="EMBL" id="SPC97688.1"/>
    </source>
</evidence>
<dbReference type="GO" id="GO:0003677">
    <property type="term" value="F:DNA binding"/>
    <property type="evidence" value="ECO:0007669"/>
    <property type="project" value="InterPro"/>
</dbReference>
<organism evidence="3">
    <name type="scientific">Fagus sylvatica</name>
    <name type="common">Beechnut</name>
    <dbReference type="NCBI Taxonomy" id="28930"/>
    <lineage>
        <taxon>Eukaryota</taxon>
        <taxon>Viridiplantae</taxon>
        <taxon>Streptophyta</taxon>
        <taxon>Embryophyta</taxon>
        <taxon>Tracheophyta</taxon>
        <taxon>Spermatophyta</taxon>
        <taxon>Magnoliopsida</taxon>
        <taxon>eudicotyledons</taxon>
        <taxon>Gunneridae</taxon>
        <taxon>Pentapetalae</taxon>
        <taxon>rosids</taxon>
        <taxon>fabids</taxon>
        <taxon>Fagales</taxon>
        <taxon>Fagaceae</taxon>
        <taxon>Fagus</taxon>
    </lineage>
</organism>
<evidence type="ECO:0008006" key="4">
    <source>
        <dbReference type="Google" id="ProtNLM"/>
    </source>
</evidence>
<dbReference type="Pfam" id="PF14372">
    <property type="entry name" value="hAT-like_RNase-H"/>
    <property type="match status" value="1"/>
</dbReference>
<dbReference type="InterPro" id="IPR012337">
    <property type="entry name" value="RNaseH-like_sf"/>
</dbReference>
<reference evidence="3" key="1">
    <citation type="submission" date="2018-02" db="EMBL/GenBank/DDBJ databases">
        <authorList>
            <person name="Cohen D.B."/>
            <person name="Kent A.D."/>
        </authorList>
    </citation>
    <scope>NUCLEOTIDE SEQUENCE</scope>
</reference>
<accession>A0A2N9GE50</accession>
<evidence type="ECO:0000259" key="2">
    <source>
        <dbReference type="Pfam" id="PF14372"/>
    </source>
</evidence>